<gene>
    <name evidence="1" type="ORF">K466DRAFT_64629</name>
</gene>
<dbReference type="Proteomes" id="UP000308197">
    <property type="component" value="Unassembled WGS sequence"/>
</dbReference>
<dbReference type="AlphaFoldDB" id="A0A5C3PJV5"/>
<evidence type="ECO:0000313" key="1">
    <source>
        <dbReference type="EMBL" id="TFK88628.1"/>
    </source>
</evidence>
<protein>
    <submittedName>
        <fullName evidence="1">Uncharacterized protein</fullName>
    </submittedName>
</protein>
<evidence type="ECO:0000313" key="2">
    <source>
        <dbReference type="Proteomes" id="UP000308197"/>
    </source>
</evidence>
<organism evidence="1 2">
    <name type="scientific">Polyporus arcularius HHB13444</name>
    <dbReference type="NCBI Taxonomy" id="1314778"/>
    <lineage>
        <taxon>Eukaryota</taxon>
        <taxon>Fungi</taxon>
        <taxon>Dikarya</taxon>
        <taxon>Basidiomycota</taxon>
        <taxon>Agaricomycotina</taxon>
        <taxon>Agaricomycetes</taxon>
        <taxon>Polyporales</taxon>
        <taxon>Polyporaceae</taxon>
        <taxon>Polyporus</taxon>
    </lineage>
</organism>
<proteinExistence type="predicted"/>
<accession>A0A5C3PJV5</accession>
<dbReference type="EMBL" id="ML211105">
    <property type="protein sequence ID" value="TFK88628.1"/>
    <property type="molecule type" value="Genomic_DNA"/>
</dbReference>
<name>A0A5C3PJV5_9APHY</name>
<sequence>MFECMHIALASPVRSSRSPSPSSPSPCHVKPATPTCSEWDWTSAVESCACACAVSNSPRPPPPPLQFCRVCRVCPFTRCGHWYRTPVLSAVSCIAQDRAPCRHHHHRPSLIAHRRPCSHPAFPRISLIKVHRARSLSLSLQHLEFPGYWILDAAGKGTVGEGTGTLA</sequence>
<reference evidence="1 2" key="1">
    <citation type="journal article" date="2019" name="Nat. Ecol. Evol.">
        <title>Megaphylogeny resolves global patterns of mushroom evolution.</title>
        <authorList>
            <person name="Varga T."/>
            <person name="Krizsan K."/>
            <person name="Foldi C."/>
            <person name="Dima B."/>
            <person name="Sanchez-Garcia M."/>
            <person name="Sanchez-Ramirez S."/>
            <person name="Szollosi G.J."/>
            <person name="Szarkandi J.G."/>
            <person name="Papp V."/>
            <person name="Albert L."/>
            <person name="Andreopoulos W."/>
            <person name="Angelini C."/>
            <person name="Antonin V."/>
            <person name="Barry K.W."/>
            <person name="Bougher N.L."/>
            <person name="Buchanan P."/>
            <person name="Buyck B."/>
            <person name="Bense V."/>
            <person name="Catcheside P."/>
            <person name="Chovatia M."/>
            <person name="Cooper J."/>
            <person name="Damon W."/>
            <person name="Desjardin D."/>
            <person name="Finy P."/>
            <person name="Geml J."/>
            <person name="Haridas S."/>
            <person name="Hughes K."/>
            <person name="Justo A."/>
            <person name="Karasinski D."/>
            <person name="Kautmanova I."/>
            <person name="Kiss B."/>
            <person name="Kocsube S."/>
            <person name="Kotiranta H."/>
            <person name="LaButti K.M."/>
            <person name="Lechner B.E."/>
            <person name="Liimatainen K."/>
            <person name="Lipzen A."/>
            <person name="Lukacs Z."/>
            <person name="Mihaltcheva S."/>
            <person name="Morgado L.N."/>
            <person name="Niskanen T."/>
            <person name="Noordeloos M.E."/>
            <person name="Ohm R.A."/>
            <person name="Ortiz-Santana B."/>
            <person name="Ovrebo C."/>
            <person name="Racz N."/>
            <person name="Riley R."/>
            <person name="Savchenko A."/>
            <person name="Shiryaev A."/>
            <person name="Soop K."/>
            <person name="Spirin V."/>
            <person name="Szebenyi C."/>
            <person name="Tomsovsky M."/>
            <person name="Tulloss R.E."/>
            <person name="Uehling J."/>
            <person name="Grigoriev I.V."/>
            <person name="Vagvolgyi C."/>
            <person name="Papp T."/>
            <person name="Martin F.M."/>
            <person name="Miettinen O."/>
            <person name="Hibbett D.S."/>
            <person name="Nagy L.G."/>
        </authorList>
    </citation>
    <scope>NUCLEOTIDE SEQUENCE [LARGE SCALE GENOMIC DNA]</scope>
    <source>
        <strain evidence="1 2">HHB13444</strain>
    </source>
</reference>
<dbReference type="InParanoid" id="A0A5C3PJV5"/>
<keyword evidence="2" id="KW-1185">Reference proteome</keyword>